<dbReference type="GO" id="GO:0004300">
    <property type="term" value="F:enoyl-CoA hydratase activity"/>
    <property type="evidence" value="ECO:0007669"/>
    <property type="project" value="UniProtKB-EC"/>
</dbReference>
<dbReference type="NCBIfam" id="NF004796">
    <property type="entry name" value="PRK06144.1"/>
    <property type="match status" value="1"/>
</dbReference>
<dbReference type="PATRIC" id="fig|933944.5.peg.2615"/>
<evidence type="ECO:0000256" key="1">
    <source>
        <dbReference type="ARBA" id="ARBA00005254"/>
    </source>
</evidence>
<dbReference type="PANTHER" id="PTHR11941">
    <property type="entry name" value="ENOYL-COA HYDRATASE-RELATED"/>
    <property type="match status" value="1"/>
</dbReference>
<dbReference type="PANTHER" id="PTHR11941:SF54">
    <property type="entry name" value="ENOYL-COA HYDRATASE, MITOCHONDRIAL"/>
    <property type="match status" value="1"/>
</dbReference>
<comment type="similarity">
    <text evidence="1">Belongs to the enoyl-CoA hydratase/isomerase family.</text>
</comment>
<dbReference type="Gene3D" id="3.90.226.10">
    <property type="entry name" value="2-enoyl-CoA Hydratase, Chain A, domain 1"/>
    <property type="match status" value="1"/>
</dbReference>
<dbReference type="CDD" id="cd06558">
    <property type="entry name" value="crotonase-like"/>
    <property type="match status" value="1"/>
</dbReference>
<evidence type="ECO:0008006" key="7">
    <source>
        <dbReference type="Google" id="ProtNLM"/>
    </source>
</evidence>
<comment type="catalytic activity">
    <reaction evidence="3">
        <text>a (3S)-3-hydroxyacyl-CoA = a (2E)-enoyl-CoA + H2O</text>
        <dbReference type="Rhea" id="RHEA:16105"/>
        <dbReference type="ChEBI" id="CHEBI:15377"/>
        <dbReference type="ChEBI" id="CHEBI:57318"/>
        <dbReference type="ChEBI" id="CHEBI:58856"/>
        <dbReference type="EC" id="4.2.1.17"/>
    </reaction>
</comment>
<dbReference type="EMBL" id="LJGT01000036">
    <property type="protein sequence ID" value="OEU93811.1"/>
    <property type="molecule type" value="Genomic_DNA"/>
</dbReference>
<name>A0A1E7JV32_9ACTN</name>
<keyword evidence="6" id="KW-1185">Reference proteome</keyword>
<evidence type="ECO:0000256" key="2">
    <source>
        <dbReference type="ARBA" id="ARBA00023239"/>
    </source>
</evidence>
<dbReference type="GO" id="GO:0006635">
    <property type="term" value="P:fatty acid beta-oxidation"/>
    <property type="evidence" value="ECO:0007669"/>
    <property type="project" value="TreeGrafter"/>
</dbReference>
<keyword evidence="2" id="KW-0456">Lyase</keyword>
<evidence type="ECO:0000256" key="4">
    <source>
        <dbReference type="ARBA" id="ARBA00023717"/>
    </source>
</evidence>
<dbReference type="Proteomes" id="UP000176087">
    <property type="component" value="Unassembled WGS sequence"/>
</dbReference>
<organism evidence="5 6">
    <name type="scientific">Streptomyces abyssalis</name>
    <dbReference type="NCBI Taxonomy" id="933944"/>
    <lineage>
        <taxon>Bacteria</taxon>
        <taxon>Bacillati</taxon>
        <taxon>Actinomycetota</taxon>
        <taxon>Actinomycetes</taxon>
        <taxon>Kitasatosporales</taxon>
        <taxon>Streptomycetaceae</taxon>
        <taxon>Streptomyces</taxon>
    </lineage>
</organism>
<dbReference type="Gene3D" id="1.10.12.10">
    <property type="entry name" value="Lyase 2-enoyl-coa Hydratase, Chain A, domain 2"/>
    <property type="match status" value="1"/>
</dbReference>
<evidence type="ECO:0000313" key="5">
    <source>
        <dbReference type="EMBL" id="OEU93811.1"/>
    </source>
</evidence>
<comment type="caution">
    <text evidence="5">The sequence shown here is derived from an EMBL/GenBank/DDBJ whole genome shotgun (WGS) entry which is preliminary data.</text>
</comment>
<proteinExistence type="inferred from homology"/>
<dbReference type="InterPro" id="IPR001753">
    <property type="entry name" value="Enoyl-CoA_hydra/iso"/>
</dbReference>
<comment type="catalytic activity">
    <reaction evidence="4">
        <text>a 4-saturated-(3S)-3-hydroxyacyl-CoA = a (3E)-enoyl-CoA + H2O</text>
        <dbReference type="Rhea" id="RHEA:20724"/>
        <dbReference type="ChEBI" id="CHEBI:15377"/>
        <dbReference type="ChEBI" id="CHEBI:58521"/>
        <dbReference type="ChEBI" id="CHEBI:137480"/>
        <dbReference type="EC" id="4.2.1.17"/>
    </reaction>
</comment>
<dbReference type="Pfam" id="PF00378">
    <property type="entry name" value="ECH_1"/>
    <property type="match status" value="1"/>
</dbReference>
<dbReference type="SUPFAM" id="SSF52096">
    <property type="entry name" value="ClpP/crotonase"/>
    <property type="match status" value="1"/>
</dbReference>
<dbReference type="InterPro" id="IPR014748">
    <property type="entry name" value="Enoyl-CoA_hydra_C"/>
</dbReference>
<evidence type="ECO:0000256" key="3">
    <source>
        <dbReference type="ARBA" id="ARBA00023709"/>
    </source>
</evidence>
<reference evidence="5 6" key="1">
    <citation type="journal article" date="2016" name="Front. Microbiol.">
        <title>Comparative Genomics Analysis of Streptomyces Species Reveals Their Adaptation to the Marine Environment and Their Diversity at the Genomic Level.</title>
        <authorList>
            <person name="Tian X."/>
            <person name="Zhang Z."/>
            <person name="Yang T."/>
            <person name="Chen M."/>
            <person name="Li J."/>
            <person name="Chen F."/>
            <person name="Yang J."/>
            <person name="Li W."/>
            <person name="Zhang B."/>
            <person name="Zhang Z."/>
            <person name="Wu J."/>
            <person name="Zhang C."/>
            <person name="Long L."/>
            <person name="Xiao J."/>
        </authorList>
    </citation>
    <scope>NUCLEOTIDE SEQUENCE [LARGE SCALE GENOMIC DNA]</scope>
    <source>
        <strain evidence="5 6">SCSIO 10390</strain>
    </source>
</reference>
<evidence type="ECO:0000313" key="6">
    <source>
        <dbReference type="Proteomes" id="UP000176087"/>
    </source>
</evidence>
<accession>A0A1E7JV32</accession>
<dbReference type="STRING" id="933944.AN215_01460"/>
<dbReference type="InterPro" id="IPR029045">
    <property type="entry name" value="ClpP/crotonase-like_dom_sf"/>
</dbReference>
<gene>
    <name evidence="5" type="ORF">AN215_01460</name>
</gene>
<dbReference type="AlphaFoldDB" id="A0A1E7JV32"/>
<sequence>MPGTGGSVARLVLSNPARRNALTLSMYDQLHQACEEIDAAPHLRVTVLRGAGGEAFAAGTDIGEFRDFTGADGVDYERRVGRAVERLAALRMPVIAAVEGPAVGGGLALAASCDIVVCTPGAVFGAPIARTLGNCLAPAVVARLYACLGRARTLRALLTAELIGAQEAYEAGFVGQVASQADDGTGGLDDHVARLTARIAACAPLTLAALKEADRRVLAGSVPGPADDLYELCYGSRDFREGVSSFLGKRAPEWQGR</sequence>
<protein>
    <recommendedName>
        <fullName evidence="7">Enoyl-CoA hydratase</fullName>
    </recommendedName>
</protein>